<feature type="transmembrane region" description="Helical" evidence="1">
    <location>
        <begin position="6"/>
        <end position="24"/>
    </location>
</feature>
<keyword evidence="1" id="KW-1133">Transmembrane helix</keyword>
<dbReference type="EMBL" id="CP101637">
    <property type="protein sequence ID" value="WMT80601.1"/>
    <property type="molecule type" value="Genomic_DNA"/>
</dbReference>
<protein>
    <submittedName>
        <fullName evidence="2">Uncharacterized protein</fullName>
    </submittedName>
</protein>
<name>A0ABY9PY43_9FIRM</name>
<proteinExistence type="predicted"/>
<keyword evidence="1" id="KW-0812">Transmembrane</keyword>
<evidence type="ECO:0000313" key="3">
    <source>
        <dbReference type="Proteomes" id="UP001235030"/>
    </source>
</evidence>
<reference evidence="2 3" key="1">
    <citation type="submission" date="2022-07" db="EMBL/GenBank/DDBJ databases">
        <title>Genome sequence of Terrisporobacter mayombei DSM6539.</title>
        <authorList>
            <person name="Boeer T."/>
            <person name="Bengelsdorf F.R."/>
            <person name="Daniel R."/>
            <person name="Poehlein A."/>
        </authorList>
    </citation>
    <scope>NUCLEOTIDE SEQUENCE [LARGE SCALE GENOMIC DNA]</scope>
    <source>
        <strain evidence="2 3">DSM 6539</strain>
    </source>
</reference>
<gene>
    <name evidence="2" type="ORF">TEMA_09220</name>
</gene>
<dbReference type="Proteomes" id="UP001235030">
    <property type="component" value="Chromosome"/>
</dbReference>
<keyword evidence="3" id="KW-1185">Reference proteome</keyword>
<keyword evidence="1" id="KW-0472">Membrane</keyword>
<evidence type="ECO:0000313" key="2">
    <source>
        <dbReference type="EMBL" id="WMT80601.1"/>
    </source>
</evidence>
<organism evidence="2 3">
    <name type="scientific">Terrisporobacter mayombei</name>
    <dbReference type="NCBI Taxonomy" id="1541"/>
    <lineage>
        <taxon>Bacteria</taxon>
        <taxon>Bacillati</taxon>
        <taxon>Bacillota</taxon>
        <taxon>Clostridia</taxon>
        <taxon>Peptostreptococcales</taxon>
        <taxon>Peptostreptococcaceae</taxon>
        <taxon>Terrisporobacter</taxon>
    </lineage>
</organism>
<accession>A0ABY9PY43</accession>
<evidence type="ECO:0000256" key="1">
    <source>
        <dbReference type="SAM" id="Phobius"/>
    </source>
</evidence>
<sequence length="32" mass="3370">MTTTAWIFMATAFVIIGGAAGLSLNKILKSNK</sequence>